<sequence>MRNVLLLCFTLFSSLLLAQMTKSQTPAGLKNEGSFIEAKREALLGKTTEAIGLFKELAEMEPDNDAIQFELGRLQYGEGNTNDAINHLRKAYATRPNEVYAAFLAELYQASGQHREGAALFAGLIKKNPAREDFYLERAAFLVRAQDIRGAIASYNQLEDRIGVNAELARRKHALYLGQGDQKRAEKELTALVAAQPDNLAHRHLLAGYYQSQGDAGKARKTYQEILSIQPADVRAQLAMQEVGNKPAAAADDDKLLALLGRADVDIDLKVGKLLPLVQQVASTQDAMLGQRAMRLAAELRRVHPDEAKAAAIEGDLYFHTGQLDKAAEAYIATIELDDTVYPVWEQLLATLYLDNQISELRKYAEDALDVYPNRPAVYVHYAIGEALRADFDEANSLLSQASLMVSGQPEAAAAMEVLAEAFAGFAEGNTSAGLDLAKLPGGAAGPLGFLWANADKAAALLAYDRPGNTNALFLELLGDAQAAGGDKAAAAKTYARAKSAGSKSAKLSAKISKVRS</sequence>
<dbReference type="InterPro" id="IPR011990">
    <property type="entry name" value="TPR-like_helical_dom_sf"/>
</dbReference>
<name>A0A1H9IMC7_9BACT</name>
<dbReference type="Pfam" id="PF13432">
    <property type="entry name" value="TPR_16"/>
    <property type="match status" value="2"/>
</dbReference>
<dbReference type="Proteomes" id="UP000199021">
    <property type="component" value="Unassembled WGS sequence"/>
</dbReference>
<dbReference type="PANTHER" id="PTHR45586:SF1">
    <property type="entry name" value="LIPOPOLYSACCHARIDE ASSEMBLY PROTEIN B"/>
    <property type="match status" value="1"/>
</dbReference>
<dbReference type="InterPro" id="IPR051012">
    <property type="entry name" value="CellSynth/LPSAsmb/PSIAsmb"/>
</dbReference>
<keyword evidence="1" id="KW-0677">Repeat</keyword>
<evidence type="ECO:0000313" key="6">
    <source>
        <dbReference type="Proteomes" id="UP000199021"/>
    </source>
</evidence>
<dbReference type="OrthoDB" id="9814220at2"/>
<proteinExistence type="predicted"/>
<dbReference type="InterPro" id="IPR019734">
    <property type="entry name" value="TPR_rpt"/>
</dbReference>
<dbReference type="RefSeq" id="WP_090169626.1">
    <property type="nucleotide sequence ID" value="NZ_FOFB01000015.1"/>
</dbReference>
<keyword evidence="2 3" id="KW-0802">TPR repeat</keyword>
<dbReference type="Gene3D" id="1.25.40.10">
    <property type="entry name" value="Tetratricopeptide repeat domain"/>
    <property type="match status" value="3"/>
</dbReference>
<dbReference type="Pfam" id="PF14559">
    <property type="entry name" value="TPR_19"/>
    <property type="match status" value="1"/>
</dbReference>
<dbReference type="EMBL" id="FOFB01000015">
    <property type="protein sequence ID" value="SEQ75734.1"/>
    <property type="molecule type" value="Genomic_DNA"/>
</dbReference>
<feature type="signal peptide" evidence="4">
    <location>
        <begin position="1"/>
        <end position="18"/>
    </location>
</feature>
<dbReference type="InParanoid" id="A0A1H9IMC7"/>
<dbReference type="SUPFAM" id="SSF48452">
    <property type="entry name" value="TPR-like"/>
    <property type="match status" value="2"/>
</dbReference>
<gene>
    <name evidence="5" type="ORF">SAMN05444359_11560</name>
</gene>
<evidence type="ECO:0000256" key="2">
    <source>
        <dbReference type="ARBA" id="ARBA00022803"/>
    </source>
</evidence>
<keyword evidence="6" id="KW-1185">Reference proteome</keyword>
<keyword evidence="4" id="KW-0732">Signal</keyword>
<organism evidence="5 6">
    <name type="scientific">Neolewinella agarilytica</name>
    <dbReference type="NCBI Taxonomy" id="478744"/>
    <lineage>
        <taxon>Bacteria</taxon>
        <taxon>Pseudomonadati</taxon>
        <taxon>Bacteroidota</taxon>
        <taxon>Saprospiria</taxon>
        <taxon>Saprospirales</taxon>
        <taxon>Lewinellaceae</taxon>
        <taxon>Neolewinella</taxon>
    </lineage>
</organism>
<dbReference type="PROSITE" id="PS50005">
    <property type="entry name" value="TPR"/>
    <property type="match status" value="2"/>
</dbReference>
<dbReference type="STRING" id="478744.SAMN05444359_11560"/>
<dbReference type="AlphaFoldDB" id="A0A1H9IMC7"/>
<evidence type="ECO:0000256" key="1">
    <source>
        <dbReference type="ARBA" id="ARBA00022737"/>
    </source>
</evidence>
<feature type="repeat" description="TPR" evidence="3">
    <location>
        <begin position="308"/>
        <end position="341"/>
    </location>
</feature>
<feature type="repeat" description="TPR" evidence="3">
    <location>
        <begin position="65"/>
        <end position="98"/>
    </location>
</feature>
<evidence type="ECO:0000256" key="4">
    <source>
        <dbReference type="SAM" id="SignalP"/>
    </source>
</evidence>
<dbReference type="SMART" id="SM00028">
    <property type="entry name" value="TPR"/>
    <property type="match status" value="3"/>
</dbReference>
<feature type="chain" id="PRO_5011623158" evidence="4">
    <location>
        <begin position="19"/>
        <end position="517"/>
    </location>
</feature>
<evidence type="ECO:0000313" key="5">
    <source>
        <dbReference type="EMBL" id="SEQ75734.1"/>
    </source>
</evidence>
<dbReference type="PANTHER" id="PTHR45586">
    <property type="entry name" value="TPR REPEAT-CONTAINING PROTEIN PA4667"/>
    <property type="match status" value="1"/>
</dbReference>
<accession>A0A1H9IMC7</accession>
<protein>
    <submittedName>
        <fullName evidence="5">Tetratricopeptide repeat-containing protein</fullName>
    </submittedName>
</protein>
<evidence type="ECO:0000256" key="3">
    <source>
        <dbReference type="PROSITE-ProRule" id="PRU00339"/>
    </source>
</evidence>
<reference evidence="6" key="1">
    <citation type="submission" date="2016-10" db="EMBL/GenBank/DDBJ databases">
        <authorList>
            <person name="Varghese N."/>
            <person name="Submissions S."/>
        </authorList>
    </citation>
    <scope>NUCLEOTIDE SEQUENCE [LARGE SCALE GENOMIC DNA]</scope>
    <source>
        <strain evidence="6">DSM 24740</strain>
    </source>
</reference>